<feature type="domain" description="Glycosyltransferase 2-like" evidence="1">
    <location>
        <begin position="66"/>
        <end position="233"/>
    </location>
</feature>
<sequence length="625" mass="72076">MNLAGKTLKYFRENGARDTVRKAQNWYRVHFTEVNDYQAFLRRNRISQAELRDQKKAVFRRNLKFSIVVPLYRTPEKYLREMIRSVQEQTYGNWELCLADGSGIQTQDGGGGKTQLTDILKEYSARDSRIRFRTLPENLGIAGNSNAALDMAQGDYIVLADHDDTLSPDALYECASVLENYPETELLYSDEDKISFSGKKYFEPNFKPDFNPDYLYGTNYICHLFVFRKDFYERFGGFRPQFDGAQDYDLILRYTEKTGNIRHIPKVLYHWRKNEGSTAADPEKKLYAYEHGAQALQEHWDRTGIPARVEMGEVYGTYHTIYQWPELSGQKPLVSILVPNKDHAEDLKKCLESVESQSVYQNLEWIIVENNSTEPETFALYRELEKKNNVQVLTWDGPFNYSGINNLAAREAGGEYLLLLNNDIIQIRPESIQEMLGICMRDDVAAVGAKLYYPDDTIQHAGVVIGVKGIADHAFKYLPSKVAGYGLRAITTQDYNAVTAACMMVKRRDFEEAGGLNPEFRVAFNDIDFCLRLRKTGKLVVFTPFAEFYHCESKSRGADETPEHILRFQKEIDAFVERYRDLLEKGDPWYNPNLNLLAADFSLKKADIKWEHPKYDLSKFGLKES</sequence>
<evidence type="ECO:0000313" key="3">
    <source>
        <dbReference type="Proteomes" id="UP000466864"/>
    </source>
</evidence>
<dbReference type="Proteomes" id="UP000466864">
    <property type="component" value="Unassembled WGS sequence"/>
</dbReference>
<dbReference type="Gene3D" id="3.90.550.10">
    <property type="entry name" value="Spore Coat Polysaccharide Biosynthesis Protein SpsA, Chain A"/>
    <property type="match status" value="2"/>
</dbReference>
<dbReference type="PANTHER" id="PTHR43179:SF7">
    <property type="entry name" value="RHAMNOSYLTRANSFERASE WBBL"/>
    <property type="match status" value="1"/>
</dbReference>
<accession>A0A7X2P933</accession>
<proteinExistence type="predicted"/>
<evidence type="ECO:0000259" key="1">
    <source>
        <dbReference type="Pfam" id="PF00535"/>
    </source>
</evidence>
<dbReference type="PANTHER" id="PTHR43179">
    <property type="entry name" value="RHAMNOSYLTRANSFERASE WBBL"/>
    <property type="match status" value="1"/>
</dbReference>
<dbReference type="CDD" id="cd04184">
    <property type="entry name" value="GT2_RfbC_Mx_like"/>
    <property type="match status" value="1"/>
</dbReference>
<dbReference type="GO" id="GO:0016757">
    <property type="term" value="F:glycosyltransferase activity"/>
    <property type="evidence" value="ECO:0007669"/>
    <property type="project" value="UniProtKB-KW"/>
</dbReference>
<dbReference type="RefSeq" id="WP_154458384.1">
    <property type="nucleotide sequence ID" value="NZ_VUMV01000006.1"/>
</dbReference>
<dbReference type="SUPFAM" id="SSF53448">
    <property type="entry name" value="Nucleotide-diphospho-sugar transferases"/>
    <property type="match status" value="2"/>
</dbReference>
<dbReference type="InterPro" id="IPR029044">
    <property type="entry name" value="Nucleotide-diphossugar_trans"/>
</dbReference>
<comment type="caution">
    <text evidence="2">The sequence shown here is derived from an EMBL/GenBank/DDBJ whole genome shotgun (WGS) entry which is preliminary data.</text>
</comment>
<keyword evidence="3" id="KW-1185">Reference proteome</keyword>
<gene>
    <name evidence="2" type="ORF">FYJ60_09115</name>
</gene>
<feature type="domain" description="Glycosyltransferase 2-like" evidence="1">
    <location>
        <begin position="335"/>
        <end position="510"/>
    </location>
</feature>
<name>A0A7X2P933_9FIRM</name>
<keyword evidence="2" id="KW-0808">Transferase</keyword>
<dbReference type="EMBL" id="VUMV01000006">
    <property type="protein sequence ID" value="MST82474.1"/>
    <property type="molecule type" value="Genomic_DNA"/>
</dbReference>
<evidence type="ECO:0000313" key="2">
    <source>
        <dbReference type="EMBL" id="MST82474.1"/>
    </source>
</evidence>
<reference evidence="2 3" key="1">
    <citation type="submission" date="2019-08" db="EMBL/GenBank/DDBJ databases">
        <title>In-depth cultivation of the pig gut microbiome towards novel bacterial diversity and tailored functional studies.</title>
        <authorList>
            <person name="Wylensek D."/>
            <person name="Hitch T.C.A."/>
            <person name="Clavel T."/>
        </authorList>
    </citation>
    <scope>NUCLEOTIDE SEQUENCE [LARGE SCALE GENOMIC DNA]</scope>
    <source>
        <strain evidence="2 3">Oil+RF-744-WCA-WT-13</strain>
    </source>
</reference>
<organism evidence="2 3">
    <name type="scientific">Bilifractor porci</name>
    <dbReference type="NCBI Taxonomy" id="2606636"/>
    <lineage>
        <taxon>Bacteria</taxon>
        <taxon>Bacillati</taxon>
        <taxon>Bacillota</taxon>
        <taxon>Clostridia</taxon>
        <taxon>Lachnospirales</taxon>
        <taxon>Lachnospiraceae</taxon>
        <taxon>Bilifractor</taxon>
    </lineage>
</organism>
<dbReference type="AlphaFoldDB" id="A0A7X2P933"/>
<dbReference type="CDD" id="cd04186">
    <property type="entry name" value="GT_2_like_c"/>
    <property type="match status" value="1"/>
</dbReference>
<dbReference type="InterPro" id="IPR001173">
    <property type="entry name" value="Glyco_trans_2-like"/>
</dbReference>
<dbReference type="Pfam" id="PF00535">
    <property type="entry name" value="Glycos_transf_2"/>
    <property type="match status" value="2"/>
</dbReference>
<protein>
    <submittedName>
        <fullName evidence="2">Glycosyltransferase family 2 protein</fullName>
    </submittedName>
</protein>